<proteinExistence type="inferred from homology"/>
<dbReference type="Pfam" id="PF00795">
    <property type="entry name" value="CN_hydrolase"/>
    <property type="match status" value="1"/>
</dbReference>
<dbReference type="GO" id="GO:0016787">
    <property type="term" value="F:hydrolase activity"/>
    <property type="evidence" value="ECO:0007669"/>
    <property type="project" value="UniProtKB-KW"/>
</dbReference>
<evidence type="ECO:0000256" key="1">
    <source>
        <dbReference type="ARBA" id="ARBA00008129"/>
    </source>
</evidence>
<dbReference type="SUPFAM" id="SSF56317">
    <property type="entry name" value="Carbon-nitrogen hydrolase"/>
    <property type="match status" value="1"/>
</dbReference>
<dbReference type="InterPro" id="IPR036526">
    <property type="entry name" value="C-N_Hydrolase_sf"/>
</dbReference>
<organism evidence="5 6">
    <name type="scientific">Colletotrichum liriopes</name>
    <dbReference type="NCBI Taxonomy" id="708192"/>
    <lineage>
        <taxon>Eukaryota</taxon>
        <taxon>Fungi</taxon>
        <taxon>Dikarya</taxon>
        <taxon>Ascomycota</taxon>
        <taxon>Pezizomycotina</taxon>
        <taxon>Sordariomycetes</taxon>
        <taxon>Hypocreomycetidae</taxon>
        <taxon>Glomerellales</taxon>
        <taxon>Glomerellaceae</taxon>
        <taxon>Colletotrichum</taxon>
        <taxon>Colletotrichum spaethianum species complex</taxon>
    </lineage>
</organism>
<feature type="chain" id="PRO_5041272168" evidence="3">
    <location>
        <begin position="20"/>
        <end position="367"/>
    </location>
</feature>
<dbReference type="PANTHER" id="PTHR46044:SF4">
    <property type="entry name" value="CYANIDE HYDRATASE"/>
    <property type="match status" value="1"/>
</dbReference>
<evidence type="ECO:0000256" key="3">
    <source>
        <dbReference type="SAM" id="SignalP"/>
    </source>
</evidence>
<feature type="signal peptide" evidence="3">
    <location>
        <begin position="1"/>
        <end position="19"/>
    </location>
</feature>
<reference evidence="5 6" key="1">
    <citation type="submission" date="2021-07" db="EMBL/GenBank/DDBJ databases">
        <title>Genome data of Colletotrichum spaethianum.</title>
        <authorList>
            <person name="Utami Y.D."/>
            <person name="Hiruma K."/>
        </authorList>
    </citation>
    <scope>NUCLEOTIDE SEQUENCE [LARGE SCALE GENOMIC DNA]</scope>
    <source>
        <strain evidence="5 6">MAFF 242679</strain>
    </source>
</reference>
<evidence type="ECO:0000256" key="2">
    <source>
        <dbReference type="ARBA" id="ARBA00022801"/>
    </source>
</evidence>
<dbReference type="Proteomes" id="UP001055172">
    <property type="component" value="Unassembled WGS sequence"/>
</dbReference>
<dbReference type="PROSITE" id="PS50263">
    <property type="entry name" value="CN_HYDROLASE"/>
    <property type="match status" value="1"/>
</dbReference>
<sequence length="367" mass="41155">MFTLHRCILALAALRGVFSASLLSKKCTVDRSNLTVALIRTPPPNWPLPITNYDYTGITFNISETVDSGIKLINEAKGQGSDLVVFPELWFPGCSIKMINTLMDRFPKGSDSHYNFTRDYLPSYIDNAIVIGDIQWNRLIDAIRAARIYANLNFAEVDGDFMYMSQALVDPKGQVLHHRRKLRPSGAERFFFSDGTTDGLKVVKTDYGRWGMLECGDMTFNMYVQREHVHLAPFPYLADTEDNTSLWWENEWINTGTVSVYSVLSGAYSFVPAIGASFVTNPFGTRVAHISANASFNEHPMLYYSFNTSGFDDSVTYNVDGQASWGTLSQIVDSFPQGVPKVEGDFVKHKSNSIKYLKSGQLTIPSY</sequence>
<dbReference type="EMBL" id="BPPX01000020">
    <property type="protein sequence ID" value="GJC86156.1"/>
    <property type="molecule type" value="Genomic_DNA"/>
</dbReference>
<name>A0AA37LVW3_9PEZI</name>
<gene>
    <name evidence="5" type="ORF">ColLi_08994</name>
</gene>
<dbReference type="InterPro" id="IPR044149">
    <property type="entry name" value="Nitrilases_CHs"/>
</dbReference>
<dbReference type="Gene3D" id="3.60.110.10">
    <property type="entry name" value="Carbon-nitrogen hydrolase"/>
    <property type="match status" value="1"/>
</dbReference>
<comment type="caution">
    <text evidence="5">The sequence shown here is derived from an EMBL/GenBank/DDBJ whole genome shotgun (WGS) entry which is preliminary data.</text>
</comment>
<feature type="domain" description="CN hydrolase" evidence="4">
    <location>
        <begin position="34"/>
        <end position="308"/>
    </location>
</feature>
<dbReference type="PANTHER" id="PTHR46044">
    <property type="entry name" value="NITRILASE"/>
    <property type="match status" value="1"/>
</dbReference>
<evidence type="ECO:0000313" key="5">
    <source>
        <dbReference type="EMBL" id="GJC86156.1"/>
    </source>
</evidence>
<keyword evidence="2" id="KW-0378">Hydrolase</keyword>
<protein>
    <submittedName>
        <fullName evidence="5">Cyanide hydratase</fullName>
    </submittedName>
</protein>
<dbReference type="AlphaFoldDB" id="A0AA37LVW3"/>
<accession>A0AA37LVW3</accession>
<dbReference type="InterPro" id="IPR003010">
    <property type="entry name" value="C-N_Hydrolase"/>
</dbReference>
<comment type="similarity">
    <text evidence="1">Belongs to the carbon-nitrogen hydrolase superfamily. Nitrilase family.</text>
</comment>
<keyword evidence="6" id="KW-1185">Reference proteome</keyword>
<evidence type="ECO:0000313" key="6">
    <source>
        <dbReference type="Proteomes" id="UP001055172"/>
    </source>
</evidence>
<evidence type="ECO:0000259" key="4">
    <source>
        <dbReference type="PROSITE" id="PS50263"/>
    </source>
</evidence>
<keyword evidence="3" id="KW-0732">Signal</keyword>